<evidence type="ECO:0000256" key="4">
    <source>
        <dbReference type="ARBA" id="ARBA00022475"/>
    </source>
</evidence>
<evidence type="ECO:0000256" key="5">
    <source>
        <dbReference type="ARBA" id="ARBA00022692"/>
    </source>
</evidence>
<evidence type="ECO:0000313" key="11">
    <source>
        <dbReference type="Proteomes" id="UP000192936"/>
    </source>
</evidence>
<dbReference type="Gene3D" id="1.10.3720.10">
    <property type="entry name" value="MetI-like"/>
    <property type="match status" value="1"/>
</dbReference>
<keyword evidence="3 8" id="KW-0813">Transport</keyword>
<gene>
    <name evidence="10" type="ORF">SAMN02982917_2516</name>
</gene>
<dbReference type="InterPro" id="IPR000515">
    <property type="entry name" value="MetI-like"/>
</dbReference>
<dbReference type="SUPFAM" id="SSF161098">
    <property type="entry name" value="MetI-like"/>
    <property type="match status" value="1"/>
</dbReference>
<evidence type="ECO:0000256" key="3">
    <source>
        <dbReference type="ARBA" id="ARBA00022448"/>
    </source>
</evidence>
<proteinExistence type="inferred from homology"/>
<dbReference type="PANTHER" id="PTHR42929">
    <property type="entry name" value="INNER MEMBRANE ABC TRANSPORTER PERMEASE PROTEIN YDCU-RELATED-RELATED"/>
    <property type="match status" value="1"/>
</dbReference>
<comment type="subcellular location">
    <subcellularLocation>
        <location evidence="1 8">Cell membrane</location>
        <topology evidence="1 8">Multi-pass membrane protein</topology>
    </subcellularLocation>
</comment>
<feature type="transmembrane region" description="Helical" evidence="8">
    <location>
        <begin position="134"/>
        <end position="154"/>
    </location>
</feature>
<dbReference type="RefSeq" id="WP_085085740.1">
    <property type="nucleotide sequence ID" value="NZ_FXAK01000005.1"/>
</dbReference>
<dbReference type="EMBL" id="FXAK01000005">
    <property type="protein sequence ID" value="SMF49957.1"/>
    <property type="molecule type" value="Genomic_DNA"/>
</dbReference>
<dbReference type="Pfam" id="PF00528">
    <property type="entry name" value="BPD_transp_1"/>
    <property type="match status" value="1"/>
</dbReference>
<dbReference type="GO" id="GO:0055085">
    <property type="term" value="P:transmembrane transport"/>
    <property type="evidence" value="ECO:0007669"/>
    <property type="project" value="InterPro"/>
</dbReference>
<evidence type="ECO:0000256" key="2">
    <source>
        <dbReference type="ARBA" id="ARBA00007069"/>
    </source>
</evidence>
<reference evidence="10 11" key="1">
    <citation type="submission" date="2017-04" db="EMBL/GenBank/DDBJ databases">
        <authorList>
            <person name="Afonso C.L."/>
            <person name="Miller P.J."/>
            <person name="Scott M.A."/>
            <person name="Spackman E."/>
            <person name="Goraichik I."/>
            <person name="Dimitrov K.M."/>
            <person name="Suarez D.L."/>
            <person name="Swayne D.E."/>
        </authorList>
    </citation>
    <scope>NUCLEOTIDE SEQUENCE [LARGE SCALE GENOMIC DNA]</scope>
    <source>
        <strain evidence="10 11">A2P</strain>
    </source>
</reference>
<comment type="similarity">
    <text evidence="2">Belongs to the binding-protein-dependent transport system permease family. CysTW subfamily.</text>
</comment>
<feature type="transmembrane region" description="Helical" evidence="8">
    <location>
        <begin position="21"/>
        <end position="47"/>
    </location>
</feature>
<evidence type="ECO:0000256" key="8">
    <source>
        <dbReference type="RuleBase" id="RU363032"/>
    </source>
</evidence>
<feature type="domain" description="ABC transmembrane type-1" evidence="9">
    <location>
        <begin position="96"/>
        <end position="302"/>
    </location>
</feature>
<dbReference type="PROSITE" id="PS50928">
    <property type="entry name" value="ABC_TM1"/>
    <property type="match status" value="1"/>
</dbReference>
<evidence type="ECO:0000256" key="7">
    <source>
        <dbReference type="ARBA" id="ARBA00023136"/>
    </source>
</evidence>
<keyword evidence="7 8" id="KW-0472">Membrane</keyword>
<dbReference type="Proteomes" id="UP000192936">
    <property type="component" value="Unassembled WGS sequence"/>
</dbReference>
<dbReference type="InterPro" id="IPR035906">
    <property type="entry name" value="MetI-like_sf"/>
</dbReference>
<feature type="transmembrane region" description="Helical" evidence="8">
    <location>
        <begin position="102"/>
        <end position="122"/>
    </location>
</feature>
<name>A0A1X7FC41_9PROT</name>
<feature type="transmembrane region" description="Helical" evidence="8">
    <location>
        <begin position="182"/>
        <end position="204"/>
    </location>
</feature>
<keyword evidence="4" id="KW-1003">Cell membrane</keyword>
<dbReference type="STRING" id="286727.SAMN02982917_2516"/>
<dbReference type="GO" id="GO:0005886">
    <property type="term" value="C:plasma membrane"/>
    <property type="evidence" value="ECO:0007669"/>
    <property type="project" value="UniProtKB-SubCell"/>
</dbReference>
<evidence type="ECO:0000313" key="10">
    <source>
        <dbReference type="EMBL" id="SMF49957.1"/>
    </source>
</evidence>
<keyword evidence="6 8" id="KW-1133">Transmembrane helix</keyword>
<protein>
    <submittedName>
        <fullName evidence="10">Putrescine transport system permease protein</fullName>
    </submittedName>
</protein>
<dbReference type="PANTHER" id="PTHR42929:SF3">
    <property type="entry name" value="PUTRESCINE TRANSPORT SYSTEM PERMEASE PROTEIN POTH"/>
    <property type="match status" value="1"/>
</dbReference>
<feature type="transmembrane region" description="Helical" evidence="8">
    <location>
        <begin position="281"/>
        <end position="302"/>
    </location>
</feature>
<keyword evidence="5 8" id="KW-0812">Transmembrane</keyword>
<dbReference type="AlphaFoldDB" id="A0A1X7FC41"/>
<evidence type="ECO:0000259" key="9">
    <source>
        <dbReference type="PROSITE" id="PS50928"/>
    </source>
</evidence>
<accession>A0A1X7FC41</accession>
<evidence type="ECO:0000256" key="1">
    <source>
        <dbReference type="ARBA" id="ARBA00004651"/>
    </source>
</evidence>
<evidence type="ECO:0000256" key="6">
    <source>
        <dbReference type="ARBA" id="ARBA00022989"/>
    </source>
</evidence>
<feature type="transmembrane region" description="Helical" evidence="8">
    <location>
        <begin position="225"/>
        <end position="250"/>
    </location>
</feature>
<dbReference type="OrthoDB" id="7915284at2"/>
<organism evidence="10 11">
    <name type="scientific">Azospirillum oryzae</name>
    <dbReference type="NCBI Taxonomy" id="286727"/>
    <lineage>
        <taxon>Bacteria</taxon>
        <taxon>Pseudomonadati</taxon>
        <taxon>Pseudomonadota</taxon>
        <taxon>Alphaproteobacteria</taxon>
        <taxon>Rhodospirillales</taxon>
        <taxon>Azospirillaceae</taxon>
        <taxon>Azospirillum</taxon>
    </lineage>
</organism>
<sequence>MRAVVSLLVSGLSRIGLWGRGVVVAVPYLWLMLFFLVPFLIVFGISFSESIIAQPPYSSLVEWLTDEDAGTSKLQILLNISNYFRLGGDDLYILAYLNSLKIAAVTTLFCLLIGYPMAYAIAKADPARRGPLMMLVILPFWTSFLIRIYAWIGILKGNGVISNLLEWAGITSGPVEILYSDWAVYIGMTYCYLPFMVLPLYSTLEKMDPSLLEAAADLGSRPFKSFLQITLPLSLPGIVAGSLLVFIPAVGEFVTPELLGGPDTLMIGRVLWNEFFANRDWPVASAVAIALLLVLVVPIMIFQHVQGKQAEAGR</sequence>
<dbReference type="CDD" id="cd06261">
    <property type="entry name" value="TM_PBP2"/>
    <property type="match status" value="1"/>
</dbReference>